<dbReference type="Proteomes" id="UP001589733">
    <property type="component" value="Unassembled WGS sequence"/>
</dbReference>
<sequence length="277" mass="28556">MTLALATLPLASLAQAQTRVQAQSIVVNPTLVSLTLINADTDRPVPGFDPIAPNATLDLSKLPPRLNVRANTAGKLGSVRFGLDQQGNFRTEATAPYALCGNTGGNFSACAANVLAPGNHQLSVTSFASNNGSGPAGPSVRVNLNIIKNAAPALSVTSLTLIDADTDRPVPGYDPIPAGARLKLSALPRNLNVRANVSAGVGSVRFVRDGKTVLENEAPFALCVDGRDSSGKKGNYYACGGTVFAPGDHRLTATPFAKMFAGGTAGAALTWNYSVDK</sequence>
<reference evidence="1 2" key="1">
    <citation type="submission" date="2024-09" db="EMBL/GenBank/DDBJ databases">
        <authorList>
            <person name="Sun Q."/>
            <person name="Mori K."/>
        </authorList>
    </citation>
    <scope>NUCLEOTIDE SEQUENCE [LARGE SCALE GENOMIC DNA]</scope>
    <source>
        <strain evidence="1 2">JCM 13503</strain>
    </source>
</reference>
<comment type="caution">
    <text evidence="1">The sequence shown here is derived from an EMBL/GenBank/DDBJ whole genome shotgun (WGS) entry which is preliminary data.</text>
</comment>
<gene>
    <name evidence="1" type="ORF">ACFFLM_21005</name>
</gene>
<proteinExistence type="predicted"/>
<protein>
    <submittedName>
        <fullName evidence="1">Uncharacterized protein</fullName>
    </submittedName>
</protein>
<keyword evidence="2" id="KW-1185">Reference proteome</keyword>
<dbReference type="EMBL" id="JBHLYR010000062">
    <property type="protein sequence ID" value="MFB9994438.1"/>
    <property type="molecule type" value="Genomic_DNA"/>
</dbReference>
<dbReference type="RefSeq" id="WP_380015246.1">
    <property type="nucleotide sequence ID" value="NZ_JBHLYR010000062.1"/>
</dbReference>
<evidence type="ECO:0000313" key="1">
    <source>
        <dbReference type="EMBL" id="MFB9994438.1"/>
    </source>
</evidence>
<accession>A0ABV6B3U5</accession>
<name>A0ABV6B3U5_9DEIO</name>
<evidence type="ECO:0000313" key="2">
    <source>
        <dbReference type="Proteomes" id="UP001589733"/>
    </source>
</evidence>
<organism evidence="1 2">
    <name type="scientific">Deinococcus oregonensis</name>
    <dbReference type="NCBI Taxonomy" id="1805970"/>
    <lineage>
        <taxon>Bacteria</taxon>
        <taxon>Thermotogati</taxon>
        <taxon>Deinococcota</taxon>
        <taxon>Deinococci</taxon>
        <taxon>Deinococcales</taxon>
        <taxon>Deinococcaceae</taxon>
        <taxon>Deinococcus</taxon>
    </lineage>
</organism>